<evidence type="ECO:0000256" key="1">
    <source>
        <dbReference type="SAM" id="MobiDB-lite"/>
    </source>
</evidence>
<reference evidence="2 3" key="1">
    <citation type="submission" date="2019-03" db="EMBL/GenBank/DDBJ databases">
        <title>Single cell metagenomics reveals metabolic interactions within the superorganism composed of flagellate Streblomastix strix and complex community of Bacteroidetes bacteria on its surface.</title>
        <authorList>
            <person name="Treitli S.C."/>
            <person name="Kolisko M."/>
            <person name="Husnik F."/>
            <person name="Keeling P."/>
            <person name="Hampl V."/>
        </authorList>
    </citation>
    <scope>NUCLEOTIDE SEQUENCE [LARGE SCALE GENOMIC DNA]</scope>
    <source>
        <strain evidence="2">ST1C</strain>
    </source>
</reference>
<dbReference type="Proteomes" id="UP000324800">
    <property type="component" value="Unassembled WGS sequence"/>
</dbReference>
<comment type="caution">
    <text evidence="2">The sequence shown here is derived from an EMBL/GenBank/DDBJ whole genome shotgun (WGS) entry which is preliminary data.</text>
</comment>
<protein>
    <submittedName>
        <fullName evidence="2">Uncharacterized protein</fullName>
    </submittedName>
</protein>
<evidence type="ECO:0000313" key="3">
    <source>
        <dbReference type="Proteomes" id="UP000324800"/>
    </source>
</evidence>
<sequence length="78" mass="8884">MPLGPLPPDRLLVYGVGDSKKSECDDKQTQREGQTFSTDARPSYSSYAVAYSARNRFLAKRARNQSIFDRPRDTITER</sequence>
<gene>
    <name evidence="2" type="ORF">EZS28_024836</name>
</gene>
<feature type="region of interest" description="Disordered" evidence="1">
    <location>
        <begin position="1"/>
        <end position="40"/>
    </location>
</feature>
<accession>A0A5J4VAZ0</accession>
<evidence type="ECO:0000313" key="2">
    <source>
        <dbReference type="EMBL" id="KAA6379637.1"/>
    </source>
</evidence>
<proteinExistence type="predicted"/>
<feature type="compositionally biased region" description="Basic and acidic residues" evidence="1">
    <location>
        <begin position="18"/>
        <end position="30"/>
    </location>
</feature>
<feature type="compositionally biased region" description="Polar residues" evidence="1">
    <location>
        <begin position="31"/>
        <end position="40"/>
    </location>
</feature>
<dbReference type="EMBL" id="SNRW01008367">
    <property type="protein sequence ID" value="KAA6379637.1"/>
    <property type="molecule type" value="Genomic_DNA"/>
</dbReference>
<organism evidence="2 3">
    <name type="scientific">Streblomastix strix</name>
    <dbReference type="NCBI Taxonomy" id="222440"/>
    <lineage>
        <taxon>Eukaryota</taxon>
        <taxon>Metamonada</taxon>
        <taxon>Preaxostyla</taxon>
        <taxon>Oxymonadida</taxon>
        <taxon>Streblomastigidae</taxon>
        <taxon>Streblomastix</taxon>
    </lineage>
</organism>
<name>A0A5J4VAZ0_9EUKA</name>
<dbReference type="AlphaFoldDB" id="A0A5J4VAZ0"/>